<keyword evidence="3" id="KW-1185">Reference proteome</keyword>
<protein>
    <recommendedName>
        <fullName evidence="4">Tetratricopeptide repeat protein</fullName>
    </recommendedName>
</protein>
<sequence length="476" mass="52936" precursor="true">MNYSKTHPLIVLMLGIVLFPGTARAANPTSRGEATKWAEQAAVYGHQIKTSTPKRLYFRELMFTLGQVGSVESIKDAAERGAKFEHIVERYEFALKGMIDAGRFQEAQEIIKPLIRRVATNPATSNVFIHHQIVARAGLHNEALDLRELTNNSQGRNQEEYKFRLDHVTALAQSGQIDRALASFETAQMFADQEQIEKKQEHPPVDALTAFARADRLDLIPNEIPVGSEQLCREIVFSCCRLERLDQGLEVAKKQPLGLEPKKCLAALVEALIKGGRLEDAVSILKLKQLPYVQTAVAIAAYRAGQDPLGDQLLAEVGMPDERKMLLVEEFARMGDYKKAQEYGAKIKMTGNRAIAQAIFARSAAERGDDKEYRAAIQAVESGLKKKPNPDLLVAIADAHGAAKNTKAMEQFLSAAIVRYQKFGNADEKWLHELVQVHFKYDSRLDLTTAFRNSKNANKQSAGHLAVAQYLVSLET</sequence>
<keyword evidence="1" id="KW-0732">Signal</keyword>
<evidence type="ECO:0000256" key="1">
    <source>
        <dbReference type="SAM" id="SignalP"/>
    </source>
</evidence>
<evidence type="ECO:0000313" key="3">
    <source>
        <dbReference type="Proteomes" id="UP000317243"/>
    </source>
</evidence>
<dbReference type="EMBL" id="SIHI01000043">
    <property type="protein sequence ID" value="TWT41503.1"/>
    <property type="molecule type" value="Genomic_DNA"/>
</dbReference>
<dbReference type="Proteomes" id="UP000317243">
    <property type="component" value="Unassembled WGS sequence"/>
</dbReference>
<evidence type="ECO:0008006" key="4">
    <source>
        <dbReference type="Google" id="ProtNLM"/>
    </source>
</evidence>
<gene>
    <name evidence="2" type="ORF">KOR42_47740</name>
</gene>
<reference evidence="2 3" key="1">
    <citation type="submission" date="2019-02" db="EMBL/GenBank/DDBJ databases">
        <title>Deep-cultivation of Planctomycetes and their phenomic and genomic characterization uncovers novel biology.</title>
        <authorList>
            <person name="Wiegand S."/>
            <person name="Jogler M."/>
            <person name="Boedeker C."/>
            <person name="Pinto D."/>
            <person name="Vollmers J."/>
            <person name="Rivas-Marin E."/>
            <person name="Kohn T."/>
            <person name="Peeters S.H."/>
            <person name="Heuer A."/>
            <person name="Rast P."/>
            <person name="Oberbeckmann S."/>
            <person name="Bunk B."/>
            <person name="Jeske O."/>
            <person name="Meyerdierks A."/>
            <person name="Storesund J.E."/>
            <person name="Kallscheuer N."/>
            <person name="Luecker S."/>
            <person name="Lage O.M."/>
            <person name="Pohl T."/>
            <person name="Merkel B.J."/>
            <person name="Hornburger P."/>
            <person name="Mueller R.-W."/>
            <person name="Bruemmer F."/>
            <person name="Labrenz M."/>
            <person name="Spormann A.M."/>
            <person name="Op Den Camp H."/>
            <person name="Overmann J."/>
            <person name="Amann R."/>
            <person name="Jetten M.S.M."/>
            <person name="Mascher T."/>
            <person name="Medema M.H."/>
            <person name="Devos D.P."/>
            <person name="Kaster A.-K."/>
            <person name="Ovreas L."/>
            <person name="Rohde M."/>
            <person name="Galperin M.Y."/>
            <person name="Jogler C."/>
        </authorList>
    </citation>
    <scope>NUCLEOTIDE SEQUENCE [LARGE SCALE GENOMIC DNA]</scope>
    <source>
        <strain evidence="2 3">KOR42</strain>
    </source>
</reference>
<organism evidence="2 3">
    <name type="scientific">Thalassoglobus neptunius</name>
    <dbReference type="NCBI Taxonomy" id="1938619"/>
    <lineage>
        <taxon>Bacteria</taxon>
        <taxon>Pseudomonadati</taxon>
        <taxon>Planctomycetota</taxon>
        <taxon>Planctomycetia</taxon>
        <taxon>Planctomycetales</taxon>
        <taxon>Planctomycetaceae</taxon>
        <taxon>Thalassoglobus</taxon>
    </lineage>
</organism>
<accession>A0A5C5VTP5</accession>
<name>A0A5C5VTP5_9PLAN</name>
<dbReference type="AlphaFoldDB" id="A0A5C5VTP5"/>
<comment type="caution">
    <text evidence="2">The sequence shown here is derived from an EMBL/GenBank/DDBJ whole genome shotgun (WGS) entry which is preliminary data.</text>
</comment>
<evidence type="ECO:0000313" key="2">
    <source>
        <dbReference type="EMBL" id="TWT41503.1"/>
    </source>
</evidence>
<feature type="signal peptide" evidence="1">
    <location>
        <begin position="1"/>
        <end position="25"/>
    </location>
</feature>
<dbReference type="RefSeq" id="WP_146512100.1">
    <property type="nucleotide sequence ID" value="NZ_SIHI01000043.1"/>
</dbReference>
<feature type="chain" id="PRO_5023032691" description="Tetratricopeptide repeat protein" evidence="1">
    <location>
        <begin position="26"/>
        <end position="476"/>
    </location>
</feature>
<proteinExistence type="predicted"/>